<reference evidence="2 3" key="1">
    <citation type="journal article" date="2016" name="Nat. Commun.">
        <title>Thousands of microbial genomes shed light on interconnected biogeochemical processes in an aquifer system.</title>
        <authorList>
            <person name="Anantharaman K."/>
            <person name="Brown C.T."/>
            <person name="Hug L.A."/>
            <person name="Sharon I."/>
            <person name="Castelle C.J."/>
            <person name="Probst A.J."/>
            <person name="Thomas B.C."/>
            <person name="Singh A."/>
            <person name="Wilkins M.J."/>
            <person name="Karaoz U."/>
            <person name="Brodie E.L."/>
            <person name="Williams K.H."/>
            <person name="Hubbard S.S."/>
            <person name="Banfield J.F."/>
        </authorList>
    </citation>
    <scope>NUCLEOTIDE SEQUENCE [LARGE SCALE GENOMIC DNA]</scope>
</reference>
<dbReference type="Gene3D" id="3.40.50.150">
    <property type="entry name" value="Vaccinia Virus protein VP39"/>
    <property type="match status" value="1"/>
</dbReference>
<dbReference type="SUPFAM" id="SSF53335">
    <property type="entry name" value="S-adenosyl-L-methionine-dependent methyltransferases"/>
    <property type="match status" value="1"/>
</dbReference>
<dbReference type="GO" id="GO:0008757">
    <property type="term" value="F:S-adenosylmethionine-dependent methyltransferase activity"/>
    <property type="evidence" value="ECO:0007669"/>
    <property type="project" value="InterPro"/>
</dbReference>
<organism evidence="2 3">
    <name type="scientific">Candidatus Muproteobacteria bacterium RBG_16_64_11</name>
    <dbReference type="NCBI Taxonomy" id="1817758"/>
    <lineage>
        <taxon>Bacteria</taxon>
        <taxon>Pseudomonadati</taxon>
        <taxon>Pseudomonadota</taxon>
        <taxon>Candidatus Muproteobacteria</taxon>
    </lineage>
</organism>
<dbReference type="Proteomes" id="UP000177925">
    <property type="component" value="Unassembled WGS sequence"/>
</dbReference>
<evidence type="ECO:0000259" key="1">
    <source>
        <dbReference type="Pfam" id="PF08241"/>
    </source>
</evidence>
<evidence type="ECO:0000313" key="3">
    <source>
        <dbReference type="Proteomes" id="UP000177925"/>
    </source>
</evidence>
<comment type="caution">
    <text evidence="2">The sequence shown here is derived from an EMBL/GenBank/DDBJ whole genome shotgun (WGS) entry which is preliminary data.</text>
</comment>
<proteinExistence type="predicted"/>
<dbReference type="Pfam" id="PF08241">
    <property type="entry name" value="Methyltransf_11"/>
    <property type="match status" value="1"/>
</dbReference>
<dbReference type="EMBL" id="MFSS01000084">
    <property type="protein sequence ID" value="OGI42646.1"/>
    <property type="molecule type" value="Genomic_DNA"/>
</dbReference>
<dbReference type="STRING" id="1817758.A2150_07030"/>
<feature type="domain" description="Methyltransferase type 11" evidence="1">
    <location>
        <begin position="28"/>
        <end position="108"/>
    </location>
</feature>
<gene>
    <name evidence="2" type="ORF">A2150_07030</name>
</gene>
<dbReference type="InterPro" id="IPR029063">
    <property type="entry name" value="SAM-dependent_MTases_sf"/>
</dbReference>
<accession>A0A1F6TC59</accession>
<protein>
    <recommendedName>
        <fullName evidence="1">Methyltransferase type 11 domain-containing protein</fullName>
    </recommendedName>
</protein>
<dbReference type="CDD" id="cd02440">
    <property type="entry name" value="AdoMet_MTases"/>
    <property type="match status" value="1"/>
</dbReference>
<name>A0A1F6TC59_9PROT</name>
<dbReference type="AlphaFoldDB" id="A0A1F6TC59"/>
<evidence type="ECO:0000313" key="2">
    <source>
        <dbReference type="EMBL" id="OGI42646.1"/>
    </source>
</evidence>
<dbReference type="InterPro" id="IPR013216">
    <property type="entry name" value="Methyltransf_11"/>
</dbReference>
<sequence length="171" mass="18674">MAALFDGYAEDFDAHLLGTLKYRTPRQLRAALAGRLVGVDLSAKMLARARERALYDDLIEGELVQALAGLDERFDVIVAADVLVYFGELAPLFAAVARRLSPRGVFAFSVEQHAAAGYALRPTGRYAHAADYVRAQADAQGLVVDYREQAVLRVDRGRDVAGEVWVLRAPG</sequence>